<evidence type="ECO:0000313" key="2">
    <source>
        <dbReference type="EMBL" id="PNY21847.1"/>
    </source>
</evidence>
<organism evidence="2 3">
    <name type="scientific">Tolypocladium capitatum</name>
    <dbReference type="NCBI Taxonomy" id="45235"/>
    <lineage>
        <taxon>Eukaryota</taxon>
        <taxon>Fungi</taxon>
        <taxon>Dikarya</taxon>
        <taxon>Ascomycota</taxon>
        <taxon>Pezizomycotina</taxon>
        <taxon>Sordariomycetes</taxon>
        <taxon>Hypocreomycetidae</taxon>
        <taxon>Hypocreales</taxon>
        <taxon>Ophiocordycipitaceae</taxon>
        <taxon>Tolypocladium</taxon>
    </lineage>
</organism>
<keyword evidence="1" id="KW-1133">Transmembrane helix</keyword>
<dbReference type="InterPro" id="IPR029063">
    <property type="entry name" value="SAM-dependent_MTases_sf"/>
</dbReference>
<reference evidence="2 3" key="1">
    <citation type="submission" date="2017-08" db="EMBL/GenBank/DDBJ databases">
        <title>Harnessing the power of phylogenomics to disentangle the directionality and signatures of interkingdom host jumping in the parasitic fungal genus Tolypocladium.</title>
        <authorList>
            <person name="Quandt C.A."/>
            <person name="Patterson W."/>
            <person name="Spatafora J.W."/>
        </authorList>
    </citation>
    <scope>NUCLEOTIDE SEQUENCE [LARGE SCALE GENOMIC DNA]</scope>
    <source>
        <strain evidence="2 3">CBS 113982</strain>
    </source>
</reference>
<dbReference type="EMBL" id="NRSZ01001228">
    <property type="protein sequence ID" value="PNY21847.1"/>
    <property type="molecule type" value="Genomic_DNA"/>
</dbReference>
<dbReference type="OrthoDB" id="61390at2759"/>
<accession>A0A2K3Q2J9</accession>
<dbReference type="Gene3D" id="3.40.50.150">
    <property type="entry name" value="Vaccinia Virus protein VP39"/>
    <property type="match status" value="1"/>
</dbReference>
<dbReference type="SUPFAM" id="SSF53335">
    <property type="entry name" value="S-adenosyl-L-methionine-dependent methyltransferases"/>
    <property type="match status" value="1"/>
</dbReference>
<keyword evidence="1" id="KW-0812">Transmembrane</keyword>
<evidence type="ECO:0000256" key="1">
    <source>
        <dbReference type="SAM" id="Phobius"/>
    </source>
</evidence>
<evidence type="ECO:0008006" key="4">
    <source>
        <dbReference type="Google" id="ProtNLM"/>
    </source>
</evidence>
<dbReference type="Proteomes" id="UP000236621">
    <property type="component" value="Unassembled WGS sequence"/>
</dbReference>
<sequence>MAGTVSGRDFALGIVVGAVAALVLGAALFAAVLRTTDIYSLGHWKLNLRTPFNSMWMNLGYWKTSDGQPVQHFDEACLGLLREILTTAGILGRSSADDCGAKSRGAVSVLDLGFGCGDQTLALARFIQPRSWQDFRYVGLTLNGSQLQTASRTLYRELASASDSQALNQASFKLFRANAAKPTSWDAAIRDAVHALADEQFAERWLVALDCLYHFSPSRKPIFQLAAQKLDANVMAFDLILNEQASWKDTLLVRIVGLMMSCPLHTFLTEDQYKDQLVECGYDRDQIVIRDISGSVFAGVASYLQRQDEALSQYGISIGGFKLAGRLFDWFDRSKVVKAVIVVGRTKVKSL</sequence>
<comment type="caution">
    <text evidence="2">The sequence shown here is derived from an EMBL/GenBank/DDBJ whole genome shotgun (WGS) entry which is preliminary data.</text>
</comment>
<dbReference type="STRING" id="45235.A0A2K3Q2J9"/>
<proteinExistence type="predicted"/>
<keyword evidence="1" id="KW-0472">Membrane</keyword>
<feature type="transmembrane region" description="Helical" evidence="1">
    <location>
        <begin position="12"/>
        <end position="33"/>
    </location>
</feature>
<dbReference type="AlphaFoldDB" id="A0A2K3Q2J9"/>
<protein>
    <recommendedName>
        <fullName evidence="4">Methyltransferase domain-containing protein</fullName>
    </recommendedName>
</protein>
<keyword evidence="3" id="KW-1185">Reference proteome</keyword>
<evidence type="ECO:0000313" key="3">
    <source>
        <dbReference type="Proteomes" id="UP000236621"/>
    </source>
</evidence>
<name>A0A2K3Q2J9_9HYPO</name>
<gene>
    <name evidence="2" type="ORF">TCAP_07212</name>
</gene>